<dbReference type="PANTHER" id="PTHR38692">
    <property type="entry name" value="PROTEIN SMG"/>
    <property type="match status" value="1"/>
</dbReference>
<gene>
    <name evidence="1" type="primary">smg</name>
    <name evidence="2" type="ORF">SAMN04488052_10448</name>
</gene>
<dbReference type="OrthoDB" id="9788984at2"/>
<dbReference type="InterPro" id="IPR007456">
    <property type="entry name" value="Smg"/>
</dbReference>
<comment type="similarity">
    <text evidence="1">Belongs to the Smg family.</text>
</comment>
<dbReference type="EMBL" id="FOEG01000004">
    <property type="protein sequence ID" value="SEO88472.1"/>
    <property type="molecule type" value="Genomic_DNA"/>
</dbReference>
<keyword evidence="3" id="KW-1185">Reference proteome</keyword>
<dbReference type="Proteomes" id="UP000199657">
    <property type="component" value="Unassembled WGS sequence"/>
</dbReference>
<dbReference type="PANTHER" id="PTHR38692:SF1">
    <property type="entry name" value="PROTEIN SMG"/>
    <property type="match status" value="1"/>
</dbReference>
<evidence type="ECO:0000256" key="1">
    <source>
        <dbReference type="HAMAP-Rule" id="MF_00598"/>
    </source>
</evidence>
<sequence length="158" mass="18406">MKENVFDVLMYLFENYFYDDEPQPDRDSLEGELFEAGFHPGEVRRAFAWLEDLADSRDLVSATALSGSRSIRLFTDRESAKLDQECRGFILFLEQIGVLTPVSREVIIDRAMALDDEDVDLDQVKWVTLMVLFNQPGQEEAYAWMENYLFDNPMHLIH</sequence>
<dbReference type="NCBIfam" id="NF002897">
    <property type="entry name" value="PRK03430.1"/>
    <property type="match status" value="1"/>
</dbReference>
<name>A0A1H8TC44_9GAMM</name>
<protein>
    <recommendedName>
        <fullName evidence="1">Protein Smg homolog</fullName>
    </recommendedName>
</protein>
<dbReference type="AlphaFoldDB" id="A0A1H8TC44"/>
<dbReference type="STRING" id="406100.SAMN04488052_10448"/>
<dbReference type="HAMAP" id="MF_00598">
    <property type="entry name" value="Smg"/>
    <property type="match status" value="1"/>
</dbReference>
<evidence type="ECO:0000313" key="3">
    <source>
        <dbReference type="Proteomes" id="UP000199657"/>
    </source>
</evidence>
<proteinExistence type="inferred from homology"/>
<evidence type="ECO:0000313" key="2">
    <source>
        <dbReference type="EMBL" id="SEO88472.1"/>
    </source>
</evidence>
<dbReference type="Pfam" id="PF04361">
    <property type="entry name" value="DUF494"/>
    <property type="match status" value="1"/>
</dbReference>
<dbReference type="RefSeq" id="WP_091643118.1">
    <property type="nucleotide sequence ID" value="NZ_FOEG01000004.1"/>
</dbReference>
<accession>A0A1H8TC44</accession>
<organism evidence="2 3">
    <name type="scientific">Aquisalimonas asiatica</name>
    <dbReference type="NCBI Taxonomy" id="406100"/>
    <lineage>
        <taxon>Bacteria</taxon>
        <taxon>Pseudomonadati</taxon>
        <taxon>Pseudomonadota</taxon>
        <taxon>Gammaproteobacteria</taxon>
        <taxon>Chromatiales</taxon>
        <taxon>Ectothiorhodospiraceae</taxon>
        <taxon>Aquisalimonas</taxon>
    </lineage>
</organism>
<reference evidence="2 3" key="1">
    <citation type="submission" date="2016-10" db="EMBL/GenBank/DDBJ databases">
        <authorList>
            <person name="de Groot N.N."/>
        </authorList>
    </citation>
    <scope>NUCLEOTIDE SEQUENCE [LARGE SCALE GENOMIC DNA]</scope>
    <source>
        <strain evidence="2 3">CGMCC 1.6291</strain>
    </source>
</reference>